<keyword evidence="2" id="KW-0472">Membrane</keyword>
<evidence type="ECO:0000256" key="2">
    <source>
        <dbReference type="SAM" id="Phobius"/>
    </source>
</evidence>
<dbReference type="Proteomes" id="UP000673552">
    <property type="component" value="Unassembled WGS sequence"/>
</dbReference>
<evidence type="ECO:0000313" key="4">
    <source>
        <dbReference type="Proteomes" id="UP000673552"/>
    </source>
</evidence>
<name>A0A836KGX4_9TRYP</name>
<sequence length="125" mass="14204">MPPKRNGSTARSRSRSRRGHSVSRSNTPARDRTPARPRSRRSSNSDPPPQEVASPKGTPAISMWEADAKLMAAMRRRRSRGMRGFFGSDKVRLWGYWAAIIMLQVVAVMWAKWAVDMYKSYKASH</sequence>
<protein>
    <submittedName>
        <fullName evidence="3">Uncharacterized protein</fullName>
    </submittedName>
</protein>
<feature type="region of interest" description="Disordered" evidence="1">
    <location>
        <begin position="1"/>
        <end position="60"/>
    </location>
</feature>
<feature type="compositionally biased region" description="Low complexity" evidence="1">
    <location>
        <begin position="1"/>
        <end position="11"/>
    </location>
</feature>
<dbReference type="GeneID" id="92514342"/>
<feature type="transmembrane region" description="Helical" evidence="2">
    <location>
        <begin position="94"/>
        <end position="115"/>
    </location>
</feature>
<reference evidence="4" key="2">
    <citation type="journal article" date="2021" name="Sci. Data">
        <title>Chromosome-scale genome sequencing, assembly and annotation of six genomes from subfamily Leishmaniinae.</title>
        <authorList>
            <person name="Almutairi H."/>
            <person name="Urbaniak M.D."/>
            <person name="Bates M.D."/>
            <person name="Jariyapan N."/>
            <person name="Kwakye-Nuako G."/>
            <person name="Thomaz Soccol V."/>
            <person name="Al-Salem W.S."/>
            <person name="Dillon R.J."/>
            <person name="Bates P.A."/>
            <person name="Gatherer D."/>
        </authorList>
    </citation>
    <scope>NUCLEOTIDE SEQUENCE [LARGE SCALE GENOMIC DNA]</scope>
</reference>
<feature type="compositionally biased region" description="Basic residues" evidence="1">
    <location>
        <begin position="12"/>
        <end position="21"/>
    </location>
</feature>
<accession>A0A836KGX4</accession>
<proteinExistence type="predicted"/>
<dbReference type="KEGG" id="lmat:92514342"/>
<dbReference type="OrthoDB" id="267953at2759"/>
<keyword evidence="2" id="KW-1133">Transmembrane helix</keyword>
<dbReference type="EMBL" id="JAFEUZ010000029">
    <property type="protein sequence ID" value="KAG5473691.1"/>
    <property type="molecule type" value="Genomic_DNA"/>
</dbReference>
<dbReference type="RefSeq" id="XP_067176925.1">
    <property type="nucleotide sequence ID" value="XM_067321830.1"/>
</dbReference>
<gene>
    <name evidence="3" type="ORF">LSCM1_04318</name>
</gene>
<evidence type="ECO:0000313" key="3">
    <source>
        <dbReference type="EMBL" id="KAG5473691.1"/>
    </source>
</evidence>
<reference evidence="4" key="1">
    <citation type="journal article" date="2021" name="Microbiol. Resour. Announc.">
        <title>LGAAP: Leishmaniinae Genome Assembly and Annotation Pipeline.</title>
        <authorList>
            <person name="Almutairi H."/>
            <person name="Urbaniak M.D."/>
            <person name="Bates M.D."/>
            <person name="Jariyapan N."/>
            <person name="Kwakye-Nuako G."/>
            <person name="Thomaz-Soccol V."/>
            <person name="Al-Salem W.S."/>
            <person name="Dillon R.J."/>
            <person name="Bates P.A."/>
            <person name="Gatherer D."/>
        </authorList>
    </citation>
    <scope>NUCLEOTIDE SEQUENCE [LARGE SCALE GENOMIC DNA]</scope>
</reference>
<comment type="caution">
    <text evidence="3">The sequence shown here is derived from an EMBL/GenBank/DDBJ whole genome shotgun (WGS) entry which is preliminary data.</text>
</comment>
<organism evidence="3 4">
    <name type="scientific">Leishmania martiniquensis</name>
    <dbReference type="NCBI Taxonomy" id="1580590"/>
    <lineage>
        <taxon>Eukaryota</taxon>
        <taxon>Discoba</taxon>
        <taxon>Euglenozoa</taxon>
        <taxon>Kinetoplastea</taxon>
        <taxon>Metakinetoplastina</taxon>
        <taxon>Trypanosomatida</taxon>
        <taxon>Trypanosomatidae</taxon>
        <taxon>Leishmaniinae</taxon>
        <taxon>Leishmania</taxon>
    </lineage>
</organism>
<evidence type="ECO:0000256" key="1">
    <source>
        <dbReference type="SAM" id="MobiDB-lite"/>
    </source>
</evidence>
<keyword evidence="4" id="KW-1185">Reference proteome</keyword>
<keyword evidence="2" id="KW-0812">Transmembrane</keyword>
<dbReference type="AlphaFoldDB" id="A0A836KGX4"/>